<dbReference type="Gene3D" id="3.30.70.330">
    <property type="match status" value="1"/>
</dbReference>
<dbReference type="InterPro" id="IPR012677">
    <property type="entry name" value="Nucleotide-bd_a/b_plait_sf"/>
</dbReference>
<dbReference type="InterPro" id="IPR048289">
    <property type="entry name" value="RRM2_NsCP33-like"/>
</dbReference>
<dbReference type="AlphaFoldDB" id="A0A382GW09"/>
<dbReference type="CDD" id="cd21608">
    <property type="entry name" value="RRM2_NsCP33_like"/>
    <property type="match status" value="1"/>
</dbReference>
<evidence type="ECO:0000313" key="4">
    <source>
        <dbReference type="EMBL" id="SVB78341.1"/>
    </source>
</evidence>
<evidence type="ECO:0000256" key="2">
    <source>
        <dbReference type="SAM" id="MobiDB-lite"/>
    </source>
</evidence>
<feature type="compositionally biased region" description="Basic and acidic residues" evidence="2">
    <location>
        <begin position="97"/>
        <end position="110"/>
    </location>
</feature>
<dbReference type="EMBL" id="UINC01057325">
    <property type="protein sequence ID" value="SVB78341.1"/>
    <property type="molecule type" value="Genomic_DNA"/>
</dbReference>
<dbReference type="SMART" id="SM00360">
    <property type="entry name" value="RRM"/>
    <property type="match status" value="1"/>
</dbReference>
<evidence type="ECO:0000256" key="1">
    <source>
        <dbReference type="ARBA" id="ARBA00022884"/>
    </source>
</evidence>
<dbReference type="InterPro" id="IPR035979">
    <property type="entry name" value="RBD_domain_sf"/>
</dbReference>
<accession>A0A382GW09</accession>
<protein>
    <recommendedName>
        <fullName evidence="3">RRM domain-containing protein</fullName>
    </recommendedName>
</protein>
<sequence>MGNKIFVGGLNWDATEDDIREAFGASGTITEAVVVQDRDTGRSRGFGFVTYSSDEEANAAVEKFDGEEFMGRKLTVNEARQREDRGGGGGGGGGGGYRDRGDRGGRRDNW</sequence>
<dbReference type="PROSITE" id="PS50102">
    <property type="entry name" value="RRM"/>
    <property type="match status" value="1"/>
</dbReference>
<dbReference type="SUPFAM" id="SSF54928">
    <property type="entry name" value="RNA-binding domain, RBD"/>
    <property type="match status" value="1"/>
</dbReference>
<dbReference type="InterPro" id="IPR052462">
    <property type="entry name" value="SLIRP/GR-RBP-like"/>
</dbReference>
<reference evidence="4" key="1">
    <citation type="submission" date="2018-05" db="EMBL/GenBank/DDBJ databases">
        <authorList>
            <person name="Lanie J.A."/>
            <person name="Ng W.-L."/>
            <person name="Kazmierczak K.M."/>
            <person name="Andrzejewski T.M."/>
            <person name="Davidsen T.M."/>
            <person name="Wayne K.J."/>
            <person name="Tettelin H."/>
            <person name="Glass J.I."/>
            <person name="Rusch D."/>
            <person name="Podicherti R."/>
            <person name="Tsui H.-C.T."/>
            <person name="Winkler M.E."/>
        </authorList>
    </citation>
    <scope>NUCLEOTIDE SEQUENCE</scope>
</reference>
<name>A0A382GW09_9ZZZZ</name>
<keyword evidence="1" id="KW-0694">RNA-binding</keyword>
<feature type="domain" description="RRM" evidence="3">
    <location>
        <begin position="3"/>
        <end position="81"/>
    </location>
</feature>
<dbReference type="InterPro" id="IPR000504">
    <property type="entry name" value="RRM_dom"/>
</dbReference>
<feature type="region of interest" description="Disordered" evidence="2">
    <location>
        <begin position="72"/>
        <end position="110"/>
    </location>
</feature>
<evidence type="ECO:0000259" key="3">
    <source>
        <dbReference type="PROSITE" id="PS50102"/>
    </source>
</evidence>
<gene>
    <name evidence="4" type="ORF">METZ01_LOCUS231195</name>
</gene>
<organism evidence="4">
    <name type="scientific">marine metagenome</name>
    <dbReference type="NCBI Taxonomy" id="408172"/>
    <lineage>
        <taxon>unclassified sequences</taxon>
        <taxon>metagenomes</taxon>
        <taxon>ecological metagenomes</taxon>
    </lineage>
</organism>
<dbReference type="GO" id="GO:0003723">
    <property type="term" value="F:RNA binding"/>
    <property type="evidence" value="ECO:0007669"/>
    <property type="project" value="UniProtKB-KW"/>
</dbReference>
<dbReference type="Pfam" id="PF00076">
    <property type="entry name" value="RRM_1"/>
    <property type="match status" value="1"/>
</dbReference>
<feature type="compositionally biased region" description="Gly residues" evidence="2">
    <location>
        <begin position="87"/>
        <end position="96"/>
    </location>
</feature>
<proteinExistence type="predicted"/>
<dbReference type="PANTHER" id="PTHR48027">
    <property type="entry name" value="HETEROGENEOUS NUCLEAR RIBONUCLEOPROTEIN 87F-RELATED"/>
    <property type="match status" value="1"/>
</dbReference>